<evidence type="ECO:0000313" key="5">
    <source>
        <dbReference type="Proteomes" id="UP001328425"/>
    </source>
</evidence>
<dbReference type="Proteomes" id="UP001328425">
    <property type="component" value="Unassembled WGS sequence"/>
</dbReference>
<evidence type="ECO:0000313" key="4">
    <source>
        <dbReference type="EMBL" id="MEF3318705.1"/>
    </source>
</evidence>
<feature type="chain" id="PRO_5047102842" evidence="2">
    <location>
        <begin position="21"/>
        <end position="219"/>
    </location>
</feature>
<dbReference type="EMBL" id="JARBCY010000052">
    <property type="protein sequence ID" value="MEF3318705.1"/>
    <property type="molecule type" value="Genomic_DNA"/>
</dbReference>
<feature type="domain" description="PepSY" evidence="3">
    <location>
        <begin position="92"/>
        <end position="140"/>
    </location>
</feature>
<feature type="region of interest" description="Disordered" evidence="1">
    <location>
        <begin position="25"/>
        <end position="70"/>
    </location>
</feature>
<keyword evidence="5" id="KW-1185">Reference proteome</keyword>
<gene>
    <name evidence="4" type="ORF">PV361_08320</name>
</gene>
<evidence type="ECO:0000256" key="2">
    <source>
        <dbReference type="SAM" id="SignalP"/>
    </source>
</evidence>
<sequence>MNKKILITTLGLGLALTLSACGQKTEKAEPANSEVKVEENVNKNANKNTADAETKEESANKNMADAETKEERAINKGAVANLDRGIAYDGFKKLHPDAKVESFQLEVENGKAYYKVDGYDAKNEYEITVDAVTGDIVKDEFEAEDTSAKTADIQLEMIEAVDKFMDQALKDAGQGFEAGEYEVEFDNGVYVVSVEVVNGNKDITYEYEFETDKLIEKDM</sequence>
<feature type="signal peptide" evidence="2">
    <location>
        <begin position="1"/>
        <end position="20"/>
    </location>
</feature>
<dbReference type="Gene3D" id="3.10.450.40">
    <property type="match status" value="1"/>
</dbReference>
<dbReference type="RefSeq" id="WP_332087714.1">
    <property type="nucleotide sequence ID" value="NZ_JARBCY010000052.1"/>
</dbReference>
<comment type="caution">
    <text evidence="4">The sequence shown here is derived from an EMBL/GenBank/DDBJ whole genome shotgun (WGS) entry which is preliminary data.</text>
</comment>
<reference evidence="4 5" key="1">
    <citation type="submission" date="2022-11" db="EMBL/GenBank/DDBJ databases">
        <title>The First Case of Preauricular Fistular Abscess Caused by Peptoniphilus grossensis.</title>
        <authorList>
            <person name="Byun J.-H."/>
        </authorList>
    </citation>
    <scope>NUCLEOTIDE SEQUENCE [LARGE SCALE GENOMIC DNA]</scope>
    <source>
        <strain evidence="4 5">GYB008</strain>
    </source>
</reference>
<keyword evidence="2" id="KW-0732">Signal</keyword>
<feature type="compositionally biased region" description="Basic and acidic residues" evidence="1">
    <location>
        <begin position="25"/>
        <end position="41"/>
    </location>
</feature>
<dbReference type="Pfam" id="PF03413">
    <property type="entry name" value="PepSY"/>
    <property type="match status" value="1"/>
</dbReference>
<protein>
    <submittedName>
        <fullName evidence="4">PepSY domain-containing protein</fullName>
    </submittedName>
</protein>
<dbReference type="InterPro" id="IPR025711">
    <property type="entry name" value="PepSY"/>
</dbReference>
<feature type="compositionally biased region" description="Basic and acidic residues" evidence="1">
    <location>
        <begin position="50"/>
        <end position="70"/>
    </location>
</feature>
<evidence type="ECO:0000259" key="3">
    <source>
        <dbReference type="Pfam" id="PF03413"/>
    </source>
</evidence>
<organism evidence="4 5">
    <name type="scientific">Peptoniphilus grossensis</name>
    <dbReference type="NCBI Taxonomy" id="1465756"/>
    <lineage>
        <taxon>Bacteria</taxon>
        <taxon>Bacillati</taxon>
        <taxon>Bacillota</taxon>
        <taxon>Tissierellia</taxon>
        <taxon>Tissierellales</taxon>
        <taxon>Peptoniphilaceae</taxon>
        <taxon>Peptoniphilus</taxon>
    </lineage>
</organism>
<accession>A0ABU7XC87</accession>
<dbReference type="PROSITE" id="PS51257">
    <property type="entry name" value="PROKAR_LIPOPROTEIN"/>
    <property type="match status" value="1"/>
</dbReference>
<name>A0ABU7XC87_9FIRM</name>
<proteinExistence type="predicted"/>
<evidence type="ECO:0000256" key="1">
    <source>
        <dbReference type="SAM" id="MobiDB-lite"/>
    </source>
</evidence>